<dbReference type="EMBL" id="MFGA01000018">
    <property type="protein sequence ID" value="OGF20914.1"/>
    <property type="molecule type" value="Genomic_DNA"/>
</dbReference>
<evidence type="ECO:0000313" key="3">
    <source>
        <dbReference type="Proteomes" id="UP000177407"/>
    </source>
</evidence>
<dbReference type="Proteomes" id="UP000177407">
    <property type="component" value="Unassembled WGS sequence"/>
</dbReference>
<feature type="region of interest" description="Disordered" evidence="1">
    <location>
        <begin position="50"/>
        <end position="69"/>
    </location>
</feature>
<comment type="caution">
    <text evidence="2">The sequence shown here is derived from an EMBL/GenBank/DDBJ whole genome shotgun (WGS) entry which is preliminary data.</text>
</comment>
<dbReference type="AlphaFoldDB" id="A0A1F5S2J8"/>
<accession>A0A1F5S2J8</accession>
<protein>
    <submittedName>
        <fullName evidence="2">Uncharacterized protein</fullName>
    </submittedName>
</protein>
<feature type="region of interest" description="Disordered" evidence="1">
    <location>
        <begin position="1"/>
        <end position="37"/>
    </location>
</feature>
<gene>
    <name evidence="2" type="ORF">A2257_01090</name>
</gene>
<organism evidence="2 3">
    <name type="scientific">Candidatus Falkowbacteria bacterium RIFOXYA2_FULL_38_12</name>
    <dbReference type="NCBI Taxonomy" id="1797993"/>
    <lineage>
        <taxon>Bacteria</taxon>
        <taxon>Candidatus Falkowiibacteriota</taxon>
    </lineage>
</organism>
<sequence length="187" mass="21369">MPRETLPPEEEQTDSNNNTEGKTVLAKIDPEGGMVRVDPDKKVSADIALAETIQPPTPEGSGERKSSIREEKLFSSLAETTRKKYTSEDRERLCVENKQLPLWQRFFEILRFFRADILPIGAKNDIYADIKTALLREKHRSGFDVVADTPLGDEKSRQEVFSRMGEVEERYTGYLKEIRNFLSLSSD</sequence>
<proteinExistence type="predicted"/>
<evidence type="ECO:0000313" key="2">
    <source>
        <dbReference type="EMBL" id="OGF20914.1"/>
    </source>
</evidence>
<evidence type="ECO:0000256" key="1">
    <source>
        <dbReference type="SAM" id="MobiDB-lite"/>
    </source>
</evidence>
<reference evidence="2 3" key="1">
    <citation type="journal article" date="2016" name="Nat. Commun.">
        <title>Thousands of microbial genomes shed light on interconnected biogeochemical processes in an aquifer system.</title>
        <authorList>
            <person name="Anantharaman K."/>
            <person name="Brown C.T."/>
            <person name="Hug L.A."/>
            <person name="Sharon I."/>
            <person name="Castelle C.J."/>
            <person name="Probst A.J."/>
            <person name="Thomas B.C."/>
            <person name="Singh A."/>
            <person name="Wilkins M.J."/>
            <person name="Karaoz U."/>
            <person name="Brodie E.L."/>
            <person name="Williams K.H."/>
            <person name="Hubbard S.S."/>
            <person name="Banfield J.F."/>
        </authorList>
    </citation>
    <scope>NUCLEOTIDE SEQUENCE [LARGE SCALE GENOMIC DNA]</scope>
</reference>
<name>A0A1F5S2J8_9BACT</name>